<evidence type="ECO:0000256" key="10">
    <source>
        <dbReference type="SAM" id="Coils"/>
    </source>
</evidence>
<dbReference type="GO" id="GO:0048513">
    <property type="term" value="P:animal organ development"/>
    <property type="evidence" value="ECO:0007669"/>
    <property type="project" value="UniProtKB-ARBA"/>
</dbReference>
<dbReference type="GO" id="GO:0005930">
    <property type="term" value="C:axoneme"/>
    <property type="evidence" value="ECO:0007669"/>
    <property type="project" value="UniProtKB-SubCell"/>
</dbReference>
<dbReference type="InterPro" id="IPR041476">
    <property type="entry name" value="TRAF3IP1_C"/>
</dbReference>
<dbReference type="PANTHER" id="PTHR31363:SF0">
    <property type="entry name" value="TRAF3-INTERACTING PROTEIN 1"/>
    <property type="match status" value="1"/>
</dbReference>
<dbReference type="GO" id="GO:0030992">
    <property type="term" value="C:intraciliary transport particle B"/>
    <property type="evidence" value="ECO:0007669"/>
    <property type="project" value="TreeGrafter"/>
</dbReference>
<evidence type="ECO:0000256" key="4">
    <source>
        <dbReference type="ARBA" id="ARBA00022794"/>
    </source>
</evidence>
<evidence type="ECO:0000256" key="6">
    <source>
        <dbReference type="ARBA" id="ARBA00023212"/>
    </source>
</evidence>
<organism evidence="14 15">
    <name type="scientific">Oryzias sinensis</name>
    <name type="common">Chinese medaka</name>
    <dbReference type="NCBI Taxonomy" id="183150"/>
    <lineage>
        <taxon>Eukaryota</taxon>
        <taxon>Metazoa</taxon>
        <taxon>Chordata</taxon>
        <taxon>Craniata</taxon>
        <taxon>Vertebrata</taxon>
        <taxon>Euteleostomi</taxon>
        <taxon>Actinopterygii</taxon>
        <taxon>Neopterygii</taxon>
        <taxon>Teleostei</taxon>
        <taxon>Neoteleostei</taxon>
        <taxon>Acanthomorphata</taxon>
        <taxon>Ovalentaria</taxon>
        <taxon>Atherinomorphae</taxon>
        <taxon>Beloniformes</taxon>
        <taxon>Adrianichthyidae</taxon>
        <taxon>Oryziinae</taxon>
        <taxon>Oryzias</taxon>
    </lineage>
</organism>
<evidence type="ECO:0000256" key="3">
    <source>
        <dbReference type="ARBA" id="ARBA00022490"/>
    </source>
</evidence>
<name>A0A8C7XNX0_9TELE</name>
<feature type="domain" description="TRAF3-interacting protein 1 N-terminal" evidence="12">
    <location>
        <begin position="5"/>
        <end position="116"/>
    </location>
</feature>
<evidence type="ECO:0000256" key="9">
    <source>
        <dbReference type="ARBA" id="ARBA00070492"/>
    </source>
</evidence>
<feature type="compositionally biased region" description="Polar residues" evidence="11">
    <location>
        <begin position="366"/>
        <end position="390"/>
    </location>
</feature>
<sequence>MNAAVVKKTQETLGKVIKKPPLMEKLLSKPPFRYLHDIFMEVIRTTGFLKGLYEENEMKSDNVNGKEARMSFLQKAIDVVALVSGEPLTAKPARIVAGHEPEKTNELLQAIGRCCLNKLSSDEAVKQVLSKGKVNPKTKTGTSQDKSQDKSREKSQDKRHREERSHGLDRDGKKRLTERSSSREEKDTVKPKDQQLKGEQKERRHGRDHSDRRHRSDQKPTAEREKSRDQEQERQNGRARDKDKEKEQDRTRDRQRDKDRDSHRDRDKGKHKEKDRERQNGKGEQNKRAESGDKRTREPEEPEQKPSSDEINSQTAKTGTPPAEVVGSQPDSPARIPRPSSAKGQRRRPKAGDESDSDGDEDPRFAQSSHPQENGNTVGSSMSSDINNSRLMARPGSARFRVRRQDSHADTPPSERLPSAKPRAPVIMDGKKMSDDEEEDDEQFLVEEAPPPPLSAPESDREPARELDSEEEHGGLVKKILEVKKNHELPHSSLRSKEQSLVSEAALQKKREMATKEVEKLRSFIQSLCHNYQFLAKLMEYTLEDMDAMRAEVQRWRKENKECAEALLQEQRETERVLEPLKAELVELEQQIKDQQDQNYSMKANVLKNEELIQKMLAGAFYKK</sequence>
<evidence type="ECO:0000256" key="7">
    <source>
        <dbReference type="ARBA" id="ARBA00023273"/>
    </source>
</evidence>
<dbReference type="Ensembl" id="ENSOSIT00000017363.1">
    <property type="protein sequence ID" value="ENSOSIP00000016425.1"/>
    <property type="gene ID" value="ENSOSIG00000009035.1"/>
</dbReference>
<evidence type="ECO:0000313" key="14">
    <source>
        <dbReference type="Ensembl" id="ENSOSIP00000016425.1"/>
    </source>
</evidence>
<reference evidence="14" key="2">
    <citation type="submission" date="2025-09" db="UniProtKB">
        <authorList>
            <consortium name="Ensembl"/>
        </authorList>
    </citation>
    <scope>IDENTIFICATION</scope>
</reference>
<evidence type="ECO:0000313" key="15">
    <source>
        <dbReference type="Proteomes" id="UP000694383"/>
    </source>
</evidence>
<dbReference type="PANTHER" id="PTHR31363">
    <property type="entry name" value="TRAF3-INTERACTING PROTEIN 1"/>
    <property type="match status" value="1"/>
</dbReference>
<dbReference type="GO" id="GO:0070507">
    <property type="term" value="P:regulation of microtubule cytoskeleton organization"/>
    <property type="evidence" value="ECO:0007669"/>
    <property type="project" value="TreeGrafter"/>
</dbReference>
<dbReference type="GO" id="GO:0042073">
    <property type="term" value="P:intraciliary transport"/>
    <property type="evidence" value="ECO:0007669"/>
    <property type="project" value="TreeGrafter"/>
</dbReference>
<evidence type="ECO:0000256" key="11">
    <source>
        <dbReference type="SAM" id="MobiDB-lite"/>
    </source>
</evidence>
<dbReference type="InterPro" id="IPR040468">
    <property type="entry name" value="TRAF3IP1_N"/>
</dbReference>
<dbReference type="InterPro" id="IPR042576">
    <property type="entry name" value="TRAF3IP1_N_sf"/>
</dbReference>
<dbReference type="Pfam" id="PF17749">
    <property type="entry name" value="MIP-T3_C"/>
    <property type="match status" value="1"/>
</dbReference>
<evidence type="ECO:0000256" key="2">
    <source>
        <dbReference type="ARBA" id="ARBA00004430"/>
    </source>
</evidence>
<keyword evidence="15" id="KW-1185">Reference proteome</keyword>
<feature type="compositionally biased region" description="Polar residues" evidence="11">
    <location>
        <begin position="309"/>
        <end position="318"/>
    </location>
</feature>
<keyword evidence="6" id="KW-0206">Cytoskeleton</keyword>
<feature type="coiled-coil region" evidence="10">
    <location>
        <begin position="546"/>
        <end position="605"/>
    </location>
</feature>
<keyword evidence="3" id="KW-0963">Cytoplasm</keyword>
<evidence type="ECO:0000259" key="13">
    <source>
        <dbReference type="Pfam" id="PF17749"/>
    </source>
</evidence>
<feature type="compositionally biased region" description="Basic and acidic residues" evidence="11">
    <location>
        <begin position="217"/>
        <end position="308"/>
    </location>
</feature>
<comment type="subcellular location">
    <subcellularLocation>
        <location evidence="2">Cytoplasm</location>
        <location evidence="2">Cytoskeleton</location>
        <location evidence="2">Cilium axoneme</location>
    </subcellularLocation>
    <subcellularLocation>
        <location evidence="1">Cytoplasm</location>
        <location evidence="1">Cytoskeleton</location>
        <location evidence="1">Cilium basal body</location>
    </subcellularLocation>
</comment>
<evidence type="ECO:0000256" key="8">
    <source>
        <dbReference type="ARBA" id="ARBA00043971"/>
    </source>
</evidence>
<dbReference type="GO" id="GO:0036064">
    <property type="term" value="C:ciliary basal body"/>
    <property type="evidence" value="ECO:0007669"/>
    <property type="project" value="TreeGrafter"/>
</dbReference>
<dbReference type="FunFam" id="1.10.418.50:FF:000001">
    <property type="entry name" value="TRAF3-interacting protein 1 isoform X1"/>
    <property type="match status" value="1"/>
</dbReference>
<dbReference type="AlphaFoldDB" id="A0A8C7XNX0"/>
<dbReference type="GO" id="GO:0060271">
    <property type="term" value="P:cilium assembly"/>
    <property type="evidence" value="ECO:0007669"/>
    <property type="project" value="TreeGrafter"/>
</dbReference>
<feature type="compositionally biased region" description="Basic residues" evidence="11">
    <location>
        <begin position="203"/>
        <end position="216"/>
    </location>
</feature>
<dbReference type="InterPro" id="IPR018799">
    <property type="entry name" value="TRAF3IP1"/>
</dbReference>
<dbReference type="Gene3D" id="1.10.418.50">
    <property type="entry name" value="Microtubule-binding protein MIP-T3"/>
    <property type="match status" value="1"/>
</dbReference>
<dbReference type="GO" id="GO:0048731">
    <property type="term" value="P:system development"/>
    <property type="evidence" value="ECO:0007669"/>
    <property type="project" value="UniProtKB-ARBA"/>
</dbReference>
<feature type="compositionally biased region" description="Acidic residues" evidence="11">
    <location>
        <begin position="435"/>
        <end position="445"/>
    </location>
</feature>
<protein>
    <recommendedName>
        <fullName evidence="9">TRAF3-interacting protein 1</fullName>
    </recommendedName>
</protein>
<keyword evidence="7" id="KW-0966">Cell projection</keyword>
<feature type="compositionally biased region" description="Basic and acidic residues" evidence="11">
    <location>
        <begin position="146"/>
        <end position="202"/>
    </location>
</feature>
<evidence type="ECO:0000256" key="5">
    <source>
        <dbReference type="ARBA" id="ARBA00023054"/>
    </source>
</evidence>
<reference evidence="14" key="1">
    <citation type="submission" date="2025-08" db="UniProtKB">
        <authorList>
            <consortium name="Ensembl"/>
        </authorList>
    </citation>
    <scope>IDENTIFICATION</scope>
</reference>
<evidence type="ECO:0000256" key="1">
    <source>
        <dbReference type="ARBA" id="ARBA00004120"/>
    </source>
</evidence>
<feature type="region of interest" description="Disordered" evidence="11">
    <location>
        <begin position="128"/>
        <end position="474"/>
    </location>
</feature>
<dbReference type="GO" id="GO:0008017">
    <property type="term" value="F:microtubule binding"/>
    <property type="evidence" value="ECO:0007669"/>
    <property type="project" value="InterPro"/>
</dbReference>
<accession>A0A8C7XNX0</accession>
<feature type="domain" description="TRAF3-interacting protein 1 C-terminal" evidence="13">
    <location>
        <begin position="470"/>
        <end position="617"/>
    </location>
</feature>
<keyword evidence="5 10" id="KW-0175">Coiled coil</keyword>
<dbReference type="Pfam" id="PF10243">
    <property type="entry name" value="MIP-T3"/>
    <property type="match status" value="1"/>
</dbReference>
<feature type="compositionally biased region" description="Basic and acidic residues" evidence="11">
    <location>
        <begin position="458"/>
        <end position="474"/>
    </location>
</feature>
<dbReference type="GeneTree" id="ENSGT00720000108822"/>
<keyword evidence="4" id="KW-0970">Cilium biogenesis/degradation</keyword>
<comment type="similarity">
    <text evidence="8">Belongs to the TRAF3IP1 family.</text>
</comment>
<evidence type="ECO:0000259" key="12">
    <source>
        <dbReference type="Pfam" id="PF10243"/>
    </source>
</evidence>
<dbReference type="Proteomes" id="UP000694383">
    <property type="component" value="Unplaced"/>
</dbReference>
<proteinExistence type="inferred from homology"/>